<gene>
    <name evidence="3" type="ORF">D3227_25740</name>
</gene>
<dbReference type="OrthoDB" id="8445115at2"/>
<feature type="domain" description="Tip attachment protein J" evidence="1">
    <location>
        <begin position="557"/>
        <end position="715"/>
    </location>
</feature>
<dbReference type="Proteomes" id="UP000272706">
    <property type="component" value="Unassembled WGS sequence"/>
</dbReference>
<dbReference type="InterPro" id="IPR056490">
    <property type="entry name" value="Rcc01698_C"/>
</dbReference>
<evidence type="ECO:0000313" key="3">
    <source>
        <dbReference type="EMBL" id="RJT32805.1"/>
    </source>
</evidence>
<dbReference type="InterPro" id="IPR032876">
    <property type="entry name" value="J_dom"/>
</dbReference>
<feature type="domain" description="Rcc01698-like C-terminal" evidence="2">
    <location>
        <begin position="818"/>
        <end position="916"/>
    </location>
</feature>
<comment type="caution">
    <text evidence="3">The sequence shown here is derived from an EMBL/GenBank/DDBJ whole genome shotgun (WGS) entry which is preliminary data.</text>
</comment>
<proteinExistence type="predicted"/>
<accession>A0A3A5KJI5</accession>
<organism evidence="3 4">
    <name type="scientific">Mesorhizobium waimense</name>
    <dbReference type="NCBI Taxonomy" id="1300307"/>
    <lineage>
        <taxon>Bacteria</taxon>
        <taxon>Pseudomonadati</taxon>
        <taxon>Pseudomonadota</taxon>
        <taxon>Alphaproteobacteria</taxon>
        <taxon>Hyphomicrobiales</taxon>
        <taxon>Phyllobacteriaceae</taxon>
        <taxon>Mesorhizobium</taxon>
    </lineage>
</organism>
<name>A0A3A5KJI5_9HYPH</name>
<reference evidence="3 4" key="1">
    <citation type="submission" date="2018-09" db="EMBL/GenBank/DDBJ databases">
        <title>Mesorhizobium carmichaelinearum sp. nov. isolated from Carmichaelinea spp. root nodules in New Zealand.</title>
        <authorList>
            <person name="De Meyer S.E."/>
        </authorList>
    </citation>
    <scope>NUCLEOTIDE SEQUENCE [LARGE SCALE GENOMIC DNA]</scope>
    <source>
        <strain evidence="3 4">ICMP19557</strain>
    </source>
</reference>
<dbReference type="Pfam" id="PF23666">
    <property type="entry name" value="Rcc01698_C"/>
    <property type="match status" value="1"/>
</dbReference>
<dbReference type="Pfam" id="PF13550">
    <property type="entry name" value="Phage-tail_3"/>
    <property type="match status" value="1"/>
</dbReference>
<evidence type="ECO:0000259" key="1">
    <source>
        <dbReference type="Pfam" id="PF13550"/>
    </source>
</evidence>
<evidence type="ECO:0000313" key="4">
    <source>
        <dbReference type="Proteomes" id="UP000272706"/>
    </source>
</evidence>
<keyword evidence="4" id="KW-1185">Reference proteome</keyword>
<sequence length="1076" mass="117640">MSFKLGRWAGWETPAAPIVPETPDVQVTLPTSAYGQTIPVVYGKCRLPAAYIWVPPILTVTSTHIEYWDTITSTTAKMSARLRFARPLVPNSTWTMRKLYANGKLVYDGSIGYRQKGLKFTTYDGRSTQPRDPTMVSEEGEVNVSAHRGYLDIVVKDFDIIGLGAPPVFEAEWIQDGATTHDYESFTTLSSGVVNFIVPVWEDLEFYGYTQSGQFIRRFSLGALQEFYTISPVGGFEVLFDGWRYSRAYDRLFYMGQTGAGHWRLLVRDAQSGAVVATSDTVGTVLALMGVTCLIEIGEGAIYAGSTDDQQLFCYYYKASATETLTLATETAASWGGYASIQCLTPGANRGNEADVWVCADNYLVKVTFTALGTIKSTTVVATLADDLRYAVYDDGDVVVWTDAGTVKRINGTTGAVEFTKTVPYQIEVVTSRILGDPDLHRLTDELYYVTGSTSYFTNLDTGLTRSVTGATSNPQLYYYDGQTDTLLTRTPVFGVPQRMRIISDDGTQRQLEDFLVALMEAGGFDSSEIEVINVDDVIDGAVVDVTAGVRDIARSVCEPYSIAIFERAGQIIFKRAFTDGAFAIDATISSAGDISDSGGQAIKARRYNPEEFIARVAISYRDPAEIYQERPQFGEIPSLPLPVAPADQAVKLSMPIIVDADTVKILATQKVNRLAIERHEFQMTLRAKYADLEPEDVIRFTFANRTITARILECTVRPDYMIDITATEFLSSVSVSISGATGNPTEPNPVGTPESRYYHLDIPLLSDADDLAGSGLVQYHVLASAGQPYWDGATLYRKDATGQYQQVAGQVTNGLVGIALEALPDWGIPYVTEFSRSFDLAIFSGDTDLLTSATYLEMMNGANFFAIGQPGRWEVCQVITITNNGDGSYTFEGLRRGRKSSEEYTGLHAAGDFVVWLSEDNVQNIEYSIASLDEAFDFKSVGLGGSLAATAAVNRTVTGEAEKIPKPCQLNATVAGSDIALDWVRRARVGDYWSDDGDYTAPLAETLEQYIVRIKNGPGGSILRTFTVDDATTKTYLAANIATDFGSIPDQLTFDVRQVSGTGVICPSREATIDL</sequence>
<evidence type="ECO:0000259" key="2">
    <source>
        <dbReference type="Pfam" id="PF23666"/>
    </source>
</evidence>
<dbReference type="EMBL" id="QZWZ01000024">
    <property type="protein sequence ID" value="RJT32805.1"/>
    <property type="molecule type" value="Genomic_DNA"/>
</dbReference>
<dbReference type="AlphaFoldDB" id="A0A3A5KJI5"/>
<dbReference type="RefSeq" id="WP_120017089.1">
    <property type="nucleotide sequence ID" value="NZ_QZWZ01000024.1"/>
</dbReference>
<protein>
    <submittedName>
        <fullName evidence="3">Uncharacterized protein</fullName>
    </submittedName>
</protein>